<evidence type="ECO:0000313" key="2">
    <source>
        <dbReference type="EMBL" id="PLW20178.1"/>
    </source>
</evidence>
<keyword evidence="3" id="KW-1185">Reference proteome</keyword>
<reference evidence="2 3" key="1">
    <citation type="submission" date="2017-11" db="EMBL/GenBank/DDBJ databases">
        <title>De novo assembly and phasing of dikaryotic genomes from two isolates of Puccinia coronata f. sp. avenae, the causal agent of oat crown rust.</title>
        <authorList>
            <person name="Miller M.E."/>
            <person name="Zhang Y."/>
            <person name="Omidvar V."/>
            <person name="Sperschneider J."/>
            <person name="Schwessinger B."/>
            <person name="Raley C."/>
            <person name="Palmer J.M."/>
            <person name="Garnica D."/>
            <person name="Upadhyaya N."/>
            <person name="Rathjen J."/>
            <person name="Taylor J.M."/>
            <person name="Park R.F."/>
            <person name="Dodds P.N."/>
            <person name="Hirsch C.D."/>
            <person name="Kianian S.F."/>
            <person name="Figueroa M."/>
        </authorList>
    </citation>
    <scope>NUCLEOTIDE SEQUENCE [LARGE SCALE GENOMIC DNA]</scope>
    <source>
        <strain evidence="2">12NC29</strain>
    </source>
</reference>
<dbReference type="EMBL" id="PGCJ01000801">
    <property type="protein sequence ID" value="PLW20178.1"/>
    <property type="molecule type" value="Genomic_DNA"/>
</dbReference>
<accession>A0A2N5T3Z0</accession>
<dbReference type="STRING" id="200324.A0A2N5T3Z0"/>
<sequence>MFRLVCGARASVTEARSDPAASQNLGSQGRRIITRASSLGWRRDGTARRQVSIGGTCISAGSCLPHKSQGLWRRGGEAVAPTARDRLASSGGSPREVSSPRRSQSWAFKYSNYEHDTRSPKQARGKEDRVSSFLEFVRVTMFSAGRPRWNGRYLDEQKAAVVRGFQRLMDQGDQQNERGSDTSRSIDLSIGIAQKKELLVRLNSVLLPLLDRQLVNLSELLDPFGLQGEPASKFQLILNAQADMEDIIDEVHSVQDTLYRVPPLGAFSTHNKNDQHLEELKPFRLRGLNSSLADVYVMFHGFYQECTQITQRLRVSAPPPHTYEPSSPSIALLYKQLLISCVSYTRVLINLTIKWIVESEFQIIHDLWLHEVETIDKVLLGFSLLTNPLYNEEHNHQSSHAIEQPLVHGRSKRVIRVVKSLIPVIKLSRLFFKKSSQSAVNGSRRPFFTEMDSNRLDLLSKAASRVRSSLEELLRRLKNFNLEDLDGDLMITEANTIRIRLEEALFHVMLYFVPLIPETQVFPDQNHYKSWFRVWFTQLNLAVQNFIDAAEVLQGDALLDIESLSDMSF</sequence>
<dbReference type="OrthoDB" id="2506958at2759"/>
<feature type="region of interest" description="Disordered" evidence="1">
    <location>
        <begin position="84"/>
        <end position="103"/>
    </location>
</feature>
<dbReference type="PANTHER" id="PTHR33069">
    <property type="entry name" value="CHROMOSOME 7, WHOLE GENOME SHOTGUN SEQUENCE-RELATED"/>
    <property type="match status" value="1"/>
</dbReference>
<dbReference type="Proteomes" id="UP000235388">
    <property type="component" value="Unassembled WGS sequence"/>
</dbReference>
<gene>
    <name evidence="2" type="ORF">PCANC_09871</name>
</gene>
<evidence type="ECO:0000313" key="3">
    <source>
        <dbReference type="Proteomes" id="UP000235388"/>
    </source>
</evidence>
<organism evidence="2 3">
    <name type="scientific">Puccinia coronata f. sp. avenae</name>
    <dbReference type="NCBI Taxonomy" id="200324"/>
    <lineage>
        <taxon>Eukaryota</taxon>
        <taxon>Fungi</taxon>
        <taxon>Dikarya</taxon>
        <taxon>Basidiomycota</taxon>
        <taxon>Pucciniomycotina</taxon>
        <taxon>Pucciniomycetes</taxon>
        <taxon>Pucciniales</taxon>
        <taxon>Pucciniaceae</taxon>
        <taxon>Puccinia</taxon>
    </lineage>
</organism>
<evidence type="ECO:0000256" key="1">
    <source>
        <dbReference type="SAM" id="MobiDB-lite"/>
    </source>
</evidence>
<name>A0A2N5T3Z0_9BASI</name>
<proteinExistence type="predicted"/>
<dbReference type="PANTHER" id="PTHR33069:SF3">
    <property type="entry name" value="DYNEIN HEAVY CHAIN TAIL DOMAIN-CONTAINING PROTEIN"/>
    <property type="match status" value="1"/>
</dbReference>
<dbReference type="AlphaFoldDB" id="A0A2N5T3Z0"/>
<protein>
    <submittedName>
        <fullName evidence="2">Uncharacterized protein</fullName>
    </submittedName>
</protein>
<comment type="caution">
    <text evidence="2">The sequence shown here is derived from an EMBL/GenBank/DDBJ whole genome shotgun (WGS) entry which is preliminary data.</text>
</comment>